<sequence>MRYATSEATSMTLLSAGSQATRNIDSDRLAVQAKTFASLVEYSDSEAAYLCTHRALRFRRPY</sequence>
<evidence type="ECO:0000313" key="2">
    <source>
        <dbReference type="Proteomes" id="UP000256964"/>
    </source>
</evidence>
<reference evidence="1 2" key="1">
    <citation type="journal article" date="2018" name="Biotechnol. Biofuels">
        <title>Integrative visual omics of the white-rot fungus Polyporus brumalis exposes the biotechnological potential of its oxidative enzymes for delignifying raw plant biomass.</title>
        <authorList>
            <person name="Miyauchi S."/>
            <person name="Rancon A."/>
            <person name="Drula E."/>
            <person name="Hage H."/>
            <person name="Chaduli D."/>
            <person name="Favel A."/>
            <person name="Grisel S."/>
            <person name="Henrissat B."/>
            <person name="Herpoel-Gimbert I."/>
            <person name="Ruiz-Duenas F.J."/>
            <person name="Chevret D."/>
            <person name="Hainaut M."/>
            <person name="Lin J."/>
            <person name="Wang M."/>
            <person name="Pangilinan J."/>
            <person name="Lipzen A."/>
            <person name="Lesage-Meessen L."/>
            <person name="Navarro D."/>
            <person name="Riley R."/>
            <person name="Grigoriev I.V."/>
            <person name="Zhou S."/>
            <person name="Raouche S."/>
            <person name="Rosso M.N."/>
        </authorList>
    </citation>
    <scope>NUCLEOTIDE SEQUENCE [LARGE SCALE GENOMIC DNA]</scope>
    <source>
        <strain evidence="1 2">BRFM 1820</strain>
    </source>
</reference>
<gene>
    <name evidence="1" type="ORF">OH76DRAFT_1411500</name>
</gene>
<keyword evidence="2" id="KW-1185">Reference proteome</keyword>
<proteinExistence type="predicted"/>
<name>A0A371CPB5_9APHY</name>
<protein>
    <submittedName>
        <fullName evidence="1">Uncharacterized protein</fullName>
    </submittedName>
</protein>
<dbReference type="Proteomes" id="UP000256964">
    <property type="component" value="Unassembled WGS sequence"/>
</dbReference>
<dbReference type="EMBL" id="KZ857494">
    <property type="protein sequence ID" value="RDX42047.1"/>
    <property type="molecule type" value="Genomic_DNA"/>
</dbReference>
<dbReference type="AlphaFoldDB" id="A0A371CPB5"/>
<evidence type="ECO:0000313" key="1">
    <source>
        <dbReference type="EMBL" id="RDX42047.1"/>
    </source>
</evidence>
<accession>A0A371CPB5</accession>
<organism evidence="1 2">
    <name type="scientific">Lentinus brumalis</name>
    <dbReference type="NCBI Taxonomy" id="2498619"/>
    <lineage>
        <taxon>Eukaryota</taxon>
        <taxon>Fungi</taxon>
        <taxon>Dikarya</taxon>
        <taxon>Basidiomycota</taxon>
        <taxon>Agaricomycotina</taxon>
        <taxon>Agaricomycetes</taxon>
        <taxon>Polyporales</taxon>
        <taxon>Polyporaceae</taxon>
        <taxon>Lentinus</taxon>
    </lineage>
</organism>